<gene>
    <name evidence="8" type="ORF">D7Z26_17345</name>
</gene>
<keyword evidence="4 6" id="KW-1133">Transmembrane helix</keyword>
<feature type="transmembrane region" description="Helical" evidence="6">
    <location>
        <begin position="42"/>
        <end position="62"/>
    </location>
</feature>
<evidence type="ECO:0000259" key="7">
    <source>
        <dbReference type="Pfam" id="PF13396"/>
    </source>
</evidence>
<evidence type="ECO:0000256" key="1">
    <source>
        <dbReference type="ARBA" id="ARBA00004651"/>
    </source>
</evidence>
<dbReference type="GO" id="GO:0005886">
    <property type="term" value="C:plasma membrane"/>
    <property type="evidence" value="ECO:0007669"/>
    <property type="project" value="UniProtKB-SubCell"/>
</dbReference>
<evidence type="ECO:0000313" key="9">
    <source>
        <dbReference type="Proteomes" id="UP000282076"/>
    </source>
</evidence>
<keyword evidence="2" id="KW-1003">Cell membrane</keyword>
<dbReference type="InterPro" id="IPR027379">
    <property type="entry name" value="CLS_N"/>
</dbReference>
<comment type="subcellular location">
    <subcellularLocation>
        <location evidence="1">Cell membrane</location>
        <topology evidence="1">Multi-pass membrane protein</topology>
    </subcellularLocation>
</comment>
<evidence type="ECO:0000313" key="8">
    <source>
        <dbReference type="EMBL" id="RKP51551.1"/>
    </source>
</evidence>
<evidence type="ECO:0000256" key="5">
    <source>
        <dbReference type="ARBA" id="ARBA00023136"/>
    </source>
</evidence>
<dbReference type="RefSeq" id="WP_120978250.1">
    <property type="nucleotide sequence ID" value="NZ_RBZM01000007.1"/>
</dbReference>
<keyword evidence="3 6" id="KW-0812">Transmembrane</keyword>
<protein>
    <submittedName>
        <fullName evidence="8">PLDc_N domain-containing protein</fullName>
    </submittedName>
</protein>
<evidence type="ECO:0000256" key="2">
    <source>
        <dbReference type="ARBA" id="ARBA00022475"/>
    </source>
</evidence>
<name>A0A494XP85_9BACL</name>
<dbReference type="Proteomes" id="UP000282076">
    <property type="component" value="Unassembled WGS sequence"/>
</dbReference>
<accession>A0A494XP85</accession>
<evidence type="ECO:0000256" key="6">
    <source>
        <dbReference type="SAM" id="Phobius"/>
    </source>
</evidence>
<evidence type="ECO:0000256" key="4">
    <source>
        <dbReference type="ARBA" id="ARBA00022989"/>
    </source>
</evidence>
<feature type="domain" description="Cardiolipin synthase N-terminal" evidence="7">
    <location>
        <begin position="20"/>
        <end position="64"/>
    </location>
</feature>
<dbReference type="Pfam" id="PF13396">
    <property type="entry name" value="PLDc_N"/>
    <property type="match status" value="1"/>
</dbReference>
<comment type="caution">
    <text evidence="8">The sequence shown here is derived from an EMBL/GenBank/DDBJ whole genome shotgun (WGS) entry which is preliminary data.</text>
</comment>
<keyword evidence="9" id="KW-1185">Reference proteome</keyword>
<evidence type="ECO:0000256" key="3">
    <source>
        <dbReference type="ARBA" id="ARBA00022692"/>
    </source>
</evidence>
<keyword evidence="5 6" id="KW-0472">Membrane</keyword>
<proteinExistence type="predicted"/>
<dbReference type="EMBL" id="RBZM01000007">
    <property type="protein sequence ID" value="RKP51551.1"/>
    <property type="molecule type" value="Genomic_DNA"/>
</dbReference>
<reference evidence="8 9" key="1">
    <citation type="submission" date="2018-10" db="EMBL/GenBank/DDBJ databases">
        <title>Cohnella sp. M2MS4P-1, whole genome shotgun sequence.</title>
        <authorList>
            <person name="Tuo L."/>
        </authorList>
    </citation>
    <scope>NUCLEOTIDE SEQUENCE [LARGE SCALE GENOMIC DNA]</scope>
    <source>
        <strain evidence="8 9">M2MS4P-1</strain>
    </source>
</reference>
<sequence>MQLGDLGLQVILPVAIIELILMVIALVDLSRREKEETRGPKLLWVFIIILGNLLGSVVYFTVGRRSGS</sequence>
<organism evidence="8 9">
    <name type="scientific">Cohnella endophytica</name>
    <dbReference type="NCBI Taxonomy" id="2419778"/>
    <lineage>
        <taxon>Bacteria</taxon>
        <taxon>Bacillati</taxon>
        <taxon>Bacillota</taxon>
        <taxon>Bacilli</taxon>
        <taxon>Bacillales</taxon>
        <taxon>Paenibacillaceae</taxon>
        <taxon>Cohnella</taxon>
    </lineage>
</organism>
<dbReference type="OrthoDB" id="3243324at2"/>
<dbReference type="AlphaFoldDB" id="A0A494XP85"/>
<feature type="transmembrane region" description="Helical" evidence="6">
    <location>
        <begin position="6"/>
        <end position="30"/>
    </location>
</feature>